<evidence type="ECO:0000259" key="11">
    <source>
        <dbReference type="PROSITE" id="PS50011"/>
    </source>
</evidence>
<evidence type="ECO:0000256" key="10">
    <source>
        <dbReference type="SAM" id="MobiDB-lite"/>
    </source>
</evidence>
<evidence type="ECO:0000313" key="13">
    <source>
        <dbReference type="EMBL" id="CAE0020361.1"/>
    </source>
</evidence>
<feature type="region of interest" description="Disordered" evidence="10">
    <location>
        <begin position="321"/>
        <end position="364"/>
    </location>
</feature>
<evidence type="ECO:0000256" key="1">
    <source>
        <dbReference type="ARBA" id="ARBA00004906"/>
    </source>
</evidence>
<dbReference type="InterPro" id="IPR011333">
    <property type="entry name" value="SKP1/BTB/POZ_sf"/>
</dbReference>
<dbReference type="SMART" id="SM00225">
    <property type="entry name" value="BTB"/>
    <property type="match status" value="1"/>
</dbReference>
<comment type="pathway">
    <text evidence="1">Protein modification; protein ubiquitination.</text>
</comment>
<dbReference type="FunFam" id="1.10.510.10:FF:000046">
    <property type="entry name" value="probable serine/threonine-protein kinase WNK9"/>
    <property type="match status" value="1"/>
</dbReference>
<feature type="region of interest" description="Disordered" evidence="10">
    <location>
        <begin position="1"/>
        <end position="54"/>
    </location>
</feature>
<dbReference type="Gene3D" id="3.10.20.90">
    <property type="entry name" value="Phosphatidylinositol 3-kinase Catalytic Subunit, Chain A, domain 1"/>
    <property type="match status" value="1"/>
</dbReference>
<evidence type="ECO:0000256" key="8">
    <source>
        <dbReference type="ARBA" id="ARBA00047899"/>
    </source>
</evidence>
<dbReference type="SUPFAM" id="SSF56112">
    <property type="entry name" value="Protein kinase-like (PK-like)"/>
    <property type="match status" value="1"/>
</dbReference>
<dbReference type="AlphaFoldDB" id="A0A7S2Z3S1"/>
<dbReference type="FunFam" id="3.30.200.20:FF:000075">
    <property type="entry name" value="Probable serine/threonine-protein kinase WNK1"/>
    <property type="match status" value="1"/>
</dbReference>
<evidence type="ECO:0000256" key="2">
    <source>
        <dbReference type="ARBA" id="ARBA00012513"/>
    </source>
</evidence>
<evidence type="ECO:0000256" key="4">
    <source>
        <dbReference type="ARBA" id="ARBA00022679"/>
    </source>
</evidence>
<accession>A0A7S2Z3S1</accession>
<dbReference type="InterPro" id="IPR008271">
    <property type="entry name" value="Ser/Thr_kinase_AS"/>
</dbReference>
<keyword evidence="6" id="KW-0418">Kinase</keyword>
<comment type="catalytic activity">
    <reaction evidence="8">
        <text>L-threonyl-[protein] + ATP = O-phospho-L-threonyl-[protein] + ADP + H(+)</text>
        <dbReference type="Rhea" id="RHEA:46608"/>
        <dbReference type="Rhea" id="RHEA-COMP:11060"/>
        <dbReference type="Rhea" id="RHEA-COMP:11605"/>
        <dbReference type="ChEBI" id="CHEBI:15378"/>
        <dbReference type="ChEBI" id="CHEBI:30013"/>
        <dbReference type="ChEBI" id="CHEBI:30616"/>
        <dbReference type="ChEBI" id="CHEBI:61977"/>
        <dbReference type="ChEBI" id="CHEBI:456216"/>
        <dbReference type="EC" id="2.7.11.1"/>
    </reaction>
</comment>
<feature type="domain" description="BTB" evidence="12">
    <location>
        <begin position="578"/>
        <end position="643"/>
    </location>
</feature>
<dbReference type="Gene3D" id="1.10.510.10">
    <property type="entry name" value="Transferase(Phosphotransferase) domain 1"/>
    <property type="match status" value="1"/>
</dbReference>
<dbReference type="GO" id="GO:0005524">
    <property type="term" value="F:ATP binding"/>
    <property type="evidence" value="ECO:0007669"/>
    <property type="project" value="UniProtKB-KW"/>
</dbReference>
<dbReference type="PANTHER" id="PTHR13902">
    <property type="entry name" value="SERINE/THREONINE-PROTEIN KINASE WNK WITH NO LYSINE -RELATED"/>
    <property type="match status" value="1"/>
</dbReference>
<dbReference type="InterPro" id="IPR000210">
    <property type="entry name" value="BTB/POZ_dom"/>
</dbReference>
<keyword evidence="4" id="KW-0808">Transferase</keyword>
<dbReference type="InterPro" id="IPR011009">
    <property type="entry name" value="Kinase-like_dom_sf"/>
</dbReference>
<dbReference type="PROSITE" id="PS00108">
    <property type="entry name" value="PROTEIN_KINASE_ST"/>
    <property type="match status" value="1"/>
</dbReference>
<dbReference type="InterPro" id="IPR050588">
    <property type="entry name" value="WNK_Ser-Thr_kinase"/>
</dbReference>
<dbReference type="Gene3D" id="3.30.710.10">
    <property type="entry name" value="Potassium Channel Kv1.1, Chain A"/>
    <property type="match status" value="1"/>
</dbReference>
<gene>
    <name evidence="13" type="ORF">CLAU1311_LOCUS4945</name>
</gene>
<dbReference type="SUPFAM" id="SSF54695">
    <property type="entry name" value="POZ domain"/>
    <property type="match status" value="1"/>
</dbReference>
<dbReference type="PROSITE" id="PS50097">
    <property type="entry name" value="BTB"/>
    <property type="match status" value="1"/>
</dbReference>
<dbReference type="CDD" id="cd13983">
    <property type="entry name" value="STKc_WNK"/>
    <property type="match status" value="1"/>
</dbReference>
<evidence type="ECO:0000259" key="12">
    <source>
        <dbReference type="PROSITE" id="PS50097"/>
    </source>
</evidence>
<dbReference type="EMBL" id="HBHU01007636">
    <property type="protein sequence ID" value="CAE0020361.1"/>
    <property type="molecule type" value="Transcribed_RNA"/>
</dbReference>
<protein>
    <recommendedName>
        <fullName evidence="2">non-specific serine/threonine protein kinase</fullName>
        <ecNumber evidence="2">2.7.11.1</ecNumber>
    </recommendedName>
</protein>
<evidence type="ECO:0000256" key="9">
    <source>
        <dbReference type="ARBA" id="ARBA00048679"/>
    </source>
</evidence>
<keyword evidence="5" id="KW-0547">Nucleotide-binding</keyword>
<comment type="catalytic activity">
    <reaction evidence="9">
        <text>L-seryl-[protein] + ATP = O-phospho-L-seryl-[protein] + ADP + H(+)</text>
        <dbReference type="Rhea" id="RHEA:17989"/>
        <dbReference type="Rhea" id="RHEA-COMP:9863"/>
        <dbReference type="Rhea" id="RHEA-COMP:11604"/>
        <dbReference type="ChEBI" id="CHEBI:15378"/>
        <dbReference type="ChEBI" id="CHEBI:29999"/>
        <dbReference type="ChEBI" id="CHEBI:30616"/>
        <dbReference type="ChEBI" id="CHEBI:83421"/>
        <dbReference type="ChEBI" id="CHEBI:456216"/>
        <dbReference type="EC" id="2.7.11.1"/>
    </reaction>
</comment>
<evidence type="ECO:0000256" key="5">
    <source>
        <dbReference type="ARBA" id="ARBA00022741"/>
    </source>
</evidence>
<keyword evidence="7" id="KW-0067">ATP-binding</keyword>
<dbReference type="EC" id="2.7.11.1" evidence="2"/>
<dbReference type="Pfam" id="PF00651">
    <property type="entry name" value="BTB"/>
    <property type="match status" value="1"/>
</dbReference>
<dbReference type="SMART" id="SM00220">
    <property type="entry name" value="S_TKc"/>
    <property type="match status" value="1"/>
</dbReference>
<evidence type="ECO:0000256" key="7">
    <source>
        <dbReference type="ARBA" id="ARBA00022840"/>
    </source>
</evidence>
<evidence type="ECO:0000256" key="6">
    <source>
        <dbReference type="ARBA" id="ARBA00022777"/>
    </source>
</evidence>
<proteinExistence type="predicted"/>
<evidence type="ECO:0000256" key="3">
    <source>
        <dbReference type="ARBA" id="ARBA00022527"/>
    </source>
</evidence>
<name>A0A7S2Z3S1_9CHLO</name>
<dbReference type="GO" id="GO:0004674">
    <property type="term" value="F:protein serine/threonine kinase activity"/>
    <property type="evidence" value="ECO:0007669"/>
    <property type="project" value="UniProtKB-KW"/>
</dbReference>
<sequence length="691" mass="76442">MLNNGQQRAAEGRGGNGRSLSPDSDNGGGLSRAASGEQQHQQQQKASDLNNKELVIGTDPTGRYKKLNDLLGEGAFKKVYKAIDELEGREVAWNEILVQGRSFSAEEKQRLAAEIEIGTELHHPNIVTFYDSWICGDTGNMAFITELFTSGTLRQFRRKYSKVDLKAIKRWSVQILEGLVYLHEEHDPPIIHRDLKCDNIFINGHSGEVKIGDLGLATLLRSTHHGMSVLGTPEFMAPEMYDEQYDELVDIYAFGMCLLELVTCQFPYNECENAAQIYRKVTRGVGPQSLDQVHDRNPSMHAFICKCLSPREQRPSARQLLGDPFLSSSNLDSVPHSRRDTRESLHSEFTSPTTGDEGGATPVVHQEDPVSHIKGFLETHVENATVVQQSPLDRPSMGLSEAAVGGYQSKIVKTVSEKIFGSEFKVSGKEVENGMIEIKVRMPVRTDPDKKAKSISFQYDPQKDSARDVAHEMAIEFSLSTLDETICAAAIDQEIHKFPFAASPRISASQGGPRGDSDKEYAEYLANGFAPASPEKPHSKSASGEGLENYLEGVYPKSAMENPMMGHFKALLENEEDSDILLVSQGEEFRAHKVILSARSTVLKAKLKEPEVKSEGVLKLDIAPEVMRVCLFYIYTGALPLASAGVIHRRMAEMVRASEDLAMPRFRNFIEKFIDELSKGVGAAASKSMTS</sequence>
<dbReference type="Pfam" id="PF00069">
    <property type="entry name" value="Pkinase"/>
    <property type="match status" value="1"/>
</dbReference>
<reference evidence="13" key="1">
    <citation type="submission" date="2021-01" db="EMBL/GenBank/DDBJ databases">
        <authorList>
            <person name="Corre E."/>
            <person name="Pelletier E."/>
            <person name="Niang G."/>
            <person name="Scheremetjew M."/>
            <person name="Finn R."/>
            <person name="Kale V."/>
            <person name="Holt S."/>
            <person name="Cochrane G."/>
            <person name="Meng A."/>
            <person name="Brown T."/>
            <person name="Cohen L."/>
        </authorList>
    </citation>
    <scope>NUCLEOTIDE SEQUENCE</scope>
    <source>
        <strain evidence="13">RCC856</strain>
    </source>
</reference>
<feature type="compositionally biased region" description="Basic and acidic residues" evidence="10">
    <location>
        <begin position="335"/>
        <end position="346"/>
    </location>
</feature>
<dbReference type="PROSITE" id="PS50011">
    <property type="entry name" value="PROTEIN_KINASE_DOM"/>
    <property type="match status" value="1"/>
</dbReference>
<keyword evidence="3" id="KW-0723">Serine/threonine-protein kinase</keyword>
<dbReference type="Gene3D" id="3.30.200.20">
    <property type="entry name" value="Phosphorylase Kinase, domain 1"/>
    <property type="match status" value="1"/>
</dbReference>
<dbReference type="InterPro" id="IPR000719">
    <property type="entry name" value="Prot_kinase_dom"/>
</dbReference>
<organism evidence="13">
    <name type="scientific">Chloropicon laureae</name>
    <dbReference type="NCBI Taxonomy" id="464258"/>
    <lineage>
        <taxon>Eukaryota</taxon>
        <taxon>Viridiplantae</taxon>
        <taxon>Chlorophyta</taxon>
        <taxon>Chloropicophyceae</taxon>
        <taxon>Chloropicales</taxon>
        <taxon>Chloropicaceae</taxon>
        <taxon>Chloropicon</taxon>
    </lineage>
</organism>
<feature type="domain" description="Protein kinase" evidence="11">
    <location>
        <begin position="65"/>
        <end position="326"/>
    </location>
</feature>